<protein>
    <recommendedName>
        <fullName evidence="4">Ribosomal protein L32</fullName>
    </recommendedName>
</protein>
<feature type="region of interest" description="Disordered" evidence="1">
    <location>
        <begin position="1"/>
        <end position="32"/>
    </location>
</feature>
<gene>
    <name evidence="2" type="ORF">QE152_g38973</name>
</gene>
<feature type="compositionally biased region" description="Basic residues" evidence="1">
    <location>
        <begin position="1"/>
        <end position="14"/>
    </location>
</feature>
<reference evidence="2 3" key="1">
    <citation type="journal article" date="2024" name="BMC Genomics">
        <title>De novo assembly and annotation of Popillia japonica's genome with initial clues to its potential as an invasive pest.</title>
        <authorList>
            <person name="Cucini C."/>
            <person name="Boschi S."/>
            <person name="Funari R."/>
            <person name="Cardaioli E."/>
            <person name="Iannotti N."/>
            <person name="Marturano G."/>
            <person name="Paoli F."/>
            <person name="Bruttini M."/>
            <person name="Carapelli A."/>
            <person name="Frati F."/>
            <person name="Nardi F."/>
        </authorList>
    </citation>
    <scope>NUCLEOTIDE SEQUENCE [LARGE SCALE GENOMIC DNA]</scope>
    <source>
        <strain evidence="2">DMR45628</strain>
    </source>
</reference>
<organism evidence="2 3">
    <name type="scientific">Popillia japonica</name>
    <name type="common">Japanese beetle</name>
    <dbReference type="NCBI Taxonomy" id="7064"/>
    <lineage>
        <taxon>Eukaryota</taxon>
        <taxon>Metazoa</taxon>
        <taxon>Ecdysozoa</taxon>
        <taxon>Arthropoda</taxon>
        <taxon>Hexapoda</taxon>
        <taxon>Insecta</taxon>
        <taxon>Pterygota</taxon>
        <taxon>Neoptera</taxon>
        <taxon>Endopterygota</taxon>
        <taxon>Coleoptera</taxon>
        <taxon>Polyphaga</taxon>
        <taxon>Scarabaeiformia</taxon>
        <taxon>Scarabaeidae</taxon>
        <taxon>Rutelinae</taxon>
        <taxon>Popillia</taxon>
    </lineage>
</organism>
<keyword evidence="3" id="KW-1185">Reference proteome</keyword>
<evidence type="ECO:0000256" key="1">
    <source>
        <dbReference type="SAM" id="MobiDB-lite"/>
    </source>
</evidence>
<evidence type="ECO:0008006" key="4">
    <source>
        <dbReference type="Google" id="ProtNLM"/>
    </source>
</evidence>
<comment type="caution">
    <text evidence="2">The sequence shown here is derived from an EMBL/GenBank/DDBJ whole genome shotgun (WGS) entry which is preliminary data.</text>
</comment>
<dbReference type="AlphaFoldDB" id="A0AAW1HVA7"/>
<dbReference type="EMBL" id="JASPKY010000881">
    <property type="protein sequence ID" value="KAK9680615.1"/>
    <property type="molecule type" value="Genomic_DNA"/>
</dbReference>
<evidence type="ECO:0000313" key="3">
    <source>
        <dbReference type="Proteomes" id="UP001458880"/>
    </source>
</evidence>
<feature type="compositionally biased region" description="Polar residues" evidence="1">
    <location>
        <begin position="18"/>
        <end position="27"/>
    </location>
</feature>
<accession>A0AAW1HVA7</accession>
<name>A0AAW1HVA7_POPJA</name>
<dbReference type="Proteomes" id="UP001458880">
    <property type="component" value="Unassembled WGS sequence"/>
</dbReference>
<sequence length="83" mass="9198">MAKGPRTGKKRTGKHGWSVTSQGSFTKPSFVVHNKKKPGLTHLLENGHALRQGGRARAIPHIKPVEEQCIKEYEELNPSKNSV</sequence>
<proteinExistence type="predicted"/>
<evidence type="ECO:0000313" key="2">
    <source>
        <dbReference type="EMBL" id="KAK9680615.1"/>
    </source>
</evidence>